<keyword evidence="3 5" id="KW-1133">Transmembrane helix</keyword>
<feature type="transmembrane region" description="Helical" evidence="5">
    <location>
        <begin position="102"/>
        <end position="128"/>
    </location>
</feature>
<feature type="transmembrane region" description="Helical" evidence="5">
    <location>
        <begin position="205"/>
        <end position="231"/>
    </location>
</feature>
<dbReference type="PANTHER" id="PTHR47704">
    <property type="entry name" value="POTASSIUM TRANSPORTER KIMA"/>
    <property type="match status" value="1"/>
</dbReference>
<dbReference type="Proteomes" id="UP001248134">
    <property type="component" value="Unassembled WGS sequence"/>
</dbReference>
<accession>C3AKC9</accession>
<dbReference type="Pfam" id="PF13520">
    <property type="entry name" value="AA_permease_2"/>
    <property type="match status" value="1"/>
</dbReference>
<feature type="transmembrane region" description="Helical" evidence="5">
    <location>
        <begin position="59"/>
        <end position="81"/>
    </location>
</feature>
<evidence type="ECO:0000256" key="1">
    <source>
        <dbReference type="ARBA" id="ARBA00004141"/>
    </source>
</evidence>
<feature type="transmembrane region" description="Helical" evidence="5">
    <location>
        <begin position="345"/>
        <end position="367"/>
    </location>
</feature>
<reference evidence="6" key="1">
    <citation type="submission" date="2019-07" db="EMBL/GenBank/DDBJ databases">
        <title>Phylogenomic Reclassification of ATCC Bacillus Strains and Various Taxa within the Genus Bacillus.</title>
        <authorList>
            <person name="Riojas M.A."/>
            <person name="Frank A.M."/>
            <person name="Fenn S.L."/>
            <person name="King S.P."/>
            <person name="Brower S.M."/>
            <person name="Hazbon M.H."/>
        </authorList>
    </citation>
    <scope>NUCLEOTIDE SEQUENCE</scope>
    <source>
        <strain evidence="6">NR-12239</strain>
    </source>
</reference>
<feature type="transmembrane region" description="Helical" evidence="5">
    <location>
        <begin position="373"/>
        <end position="396"/>
    </location>
</feature>
<evidence type="ECO:0000256" key="4">
    <source>
        <dbReference type="ARBA" id="ARBA00023136"/>
    </source>
</evidence>
<feature type="transmembrane region" description="Helical" evidence="5">
    <location>
        <begin position="403"/>
        <end position="426"/>
    </location>
</feature>
<dbReference type="GO" id="GO:0022857">
    <property type="term" value="F:transmembrane transporter activity"/>
    <property type="evidence" value="ECO:0007669"/>
    <property type="project" value="InterPro"/>
</dbReference>
<comment type="caution">
    <text evidence="6">The sequence shown here is derived from an EMBL/GenBank/DDBJ whole genome shotgun (WGS) entry which is preliminary data.</text>
</comment>
<dbReference type="PANTHER" id="PTHR47704:SF1">
    <property type="entry name" value="POTASSIUM TRANSPORTER KIMA"/>
    <property type="match status" value="1"/>
</dbReference>
<dbReference type="EMBL" id="VLYX01000015">
    <property type="protein sequence ID" value="MDR4327349.1"/>
    <property type="molecule type" value="Genomic_DNA"/>
</dbReference>
<feature type="transmembrane region" description="Helical" evidence="5">
    <location>
        <begin position="172"/>
        <end position="193"/>
    </location>
</feature>
<dbReference type="Gene3D" id="1.20.1740.10">
    <property type="entry name" value="Amino acid/polyamine transporter I"/>
    <property type="match status" value="1"/>
</dbReference>
<dbReference type="GO" id="GO:0016020">
    <property type="term" value="C:membrane"/>
    <property type="evidence" value="ECO:0007669"/>
    <property type="project" value="UniProtKB-SubCell"/>
</dbReference>
<gene>
    <name evidence="6" type="ORF">FOS08_15855</name>
</gene>
<sequence length="608" mass="66691">MVSTIKRFLIGRPLKSTELGEQKLNKTKALAILSSDALSSVAYGPEQILIALSTVGALAFWYSIPIAIGVLVLLTALILSYRQIIFAYPHGGGAYVVSKENLGVNPGLIAGGSLLVDYILTVAVSVSAGTDAITSAFPSLHAHNVIIAIIFVLFITILNLRGVTESASILAYPVYLFVLALFILIGVGIYNIVTGEVSPNLHTPIGTPVAGVSLFLLLKAFASGSSALTGVEAISNAIPNFKDPAPKNAAKTLLAMGSLLAVLFSGIVYLAYYYGITPSGEVTVVSQIAEETFGRNFMYFFIQGTTALILILAANTGYSAFPLLAVNLAKDKFIPRMFTVRGDRLGYSNGIIILGIASILLIIAFQGQTEHLIPLYAVGVFIPFTLSQSGMVVKWIREKPQGWILKLTINLTGAIISFIVMSMFFLTKFSQVWTVLIFLPVIIIVFHRIRKHYEAVGDQLSLKTCEPIVPIEGNVIIVPVAGMTHVVENSLNYAKSLSPDQVIAVYVSFEREDEKKFEEKWKKWQPEVRLVTLHSHYRSIIQPLTKFIDTVQYKASESNYRVTVVIPQFIPKKGWHNILHNQSSLLIRAFLLYKRNVVITTVPYHLKK</sequence>
<evidence type="ECO:0000313" key="6">
    <source>
        <dbReference type="EMBL" id="MDR4327349.1"/>
    </source>
</evidence>
<keyword evidence="2 5" id="KW-0812">Transmembrane</keyword>
<evidence type="ECO:0000256" key="3">
    <source>
        <dbReference type="ARBA" id="ARBA00022989"/>
    </source>
</evidence>
<dbReference type="InterPro" id="IPR002293">
    <property type="entry name" value="AA/rel_permease1"/>
</dbReference>
<feature type="transmembrane region" description="Helical" evidence="5">
    <location>
        <begin position="296"/>
        <end position="324"/>
    </location>
</feature>
<protein>
    <submittedName>
        <fullName evidence="6">APC family permease</fullName>
    </submittedName>
</protein>
<evidence type="ECO:0000256" key="5">
    <source>
        <dbReference type="SAM" id="Phobius"/>
    </source>
</evidence>
<evidence type="ECO:0000256" key="2">
    <source>
        <dbReference type="ARBA" id="ARBA00022692"/>
    </source>
</evidence>
<proteinExistence type="predicted"/>
<accession>A0A2A8BDN9</accession>
<keyword evidence="4 5" id="KW-0472">Membrane</keyword>
<dbReference type="InterPro" id="IPR053153">
    <property type="entry name" value="APC_K+_Transporter"/>
</dbReference>
<dbReference type="GeneID" id="34218638"/>
<organism evidence="6 7">
    <name type="scientific">Bacillus pseudomycoides</name>
    <dbReference type="NCBI Taxonomy" id="64104"/>
    <lineage>
        <taxon>Bacteria</taxon>
        <taxon>Bacillati</taxon>
        <taxon>Bacillota</taxon>
        <taxon>Bacilli</taxon>
        <taxon>Bacillales</taxon>
        <taxon>Bacillaceae</taxon>
        <taxon>Bacillus</taxon>
        <taxon>Bacillus cereus group</taxon>
    </lineage>
</organism>
<dbReference type="AlphaFoldDB" id="A0A2A8BDN9"/>
<feature type="transmembrane region" description="Helical" evidence="5">
    <location>
        <begin position="252"/>
        <end position="276"/>
    </location>
</feature>
<feature type="transmembrane region" description="Helical" evidence="5">
    <location>
        <begin position="432"/>
        <end position="449"/>
    </location>
</feature>
<feature type="transmembrane region" description="Helical" evidence="5">
    <location>
        <begin position="140"/>
        <end position="160"/>
    </location>
</feature>
<evidence type="ECO:0000313" key="7">
    <source>
        <dbReference type="Proteomes" id="UP001248134"/>
    </source>
</evidence>
<name>A0A2A8BDN9_9BACI</name>
<dbReference type="RefSeq" id="WP_003196822.1">
    <property type="nucleotide sequence ID" value="NZ_CM000743.1"/>
</dbReference>
<comment type="subcellular location">
    <subcellularLocation>
        <location evidence="1">Membrane</location>
        <topology evidence="1">Multi-pass membrane protein</topology>
    </subcellularLocation>
</comment>